<dbReference type="InterPro" id="IPR020904">
    <property type="entry name" value="Sc_DH/Rdtase_CS"/>
</dbReference>
<dbReference type="Gene3D" id="3.40.50.720">
    <property type="entry name" value="NAD(P)-binding Rossmann-like Domain"/>
    <property type="match status" value="1"/>
</dbReference>
<evidence type="ECO:0000313" key="3">
    <source>
        <dbReference type="EMBL" id="PZW38905.1"/>
    </source>
</evidence>
<dbReference type="Pfam" id="PF00106">
    <property type="entry name" value="adh_short"/>
    <property type="match status" value="1"/>
</dbReference>
<sequence>MVSLTEIAPETLGLGLRGRTALVTGSTGGIGHAVAARLAAAGCDIVLHGLATEAEGAAAVAEIDRRHAVSIRYHHADLASPAAIEAMVSTLDSVDILVNNAASRHFGPVEQTSTADWEADLAVNLSAAFHLIRLTLPGMRERGWGRIINMSSIFGLIGAAGRVGYVTTKTALIGLTRAVALETAGGGITCNALCPGTTMTPNIEARIRAAMGGGGGRAEAEAGFLAGKQPTGRFVDPAAVGAAVAFLCSPAGGDITGVALPIDGGWSAT</sequence>
<evidence type="ECO:0000313" key="4">
    <source>
        <dbReference type="Proteomes" id="UP000249688"/>
    </source>
</evidence>
<dbReference type="Proteomes" id="UP000249688">
    <property type="component" value="Unassembled WGS sequence"/>
</dbReference>
<accession>A0A2W7I0W8</accession>
<dbReference type="PROSITE" id="PS00061">
    <property type="entry name" value="ADH_SHORT"/>
    <property type="match status" value="1"/>
</dbReference>
<dbReference type="PRINTS" id="PR00081">
    <property type="entry name" value="GDHRDH"/>
</dbReference>
<dbReference type="SUPFAM" id="SSF51735">
    <property type="entry name" value="NAD(P)-binding Rossmann-fold domains"/>
    <property type="match status" value="1"/>
</dbReference>
<evidence type="ECO:0000256" key="1">
    <source>
        <dbReference type="ARBA" id="ARBA00006484"/>
    </source>
</evidence>
<dbReference type="PANTHER" id="PTHR42879:SF2">
    <property type="entry name" value="3-OXOACYL-[ACYL-CARRIER-PROTEIN] REDUCTASE FABG"/>
    <property type="match status" value="1"/>
</dbReference>
<proteinExistence type="inferred from homology"/>
<dbReference type="RefSeq" id="WP_111400250.1">
    <property type="nucleotide sequence ID" value="NZ_QKYU01000033.1"/>
</dbReference>
<comment type="caution">
    <text evidence="3">The sequence shown here is derived from an EMBL/GenBank/DDBJ whole genome shotgun (WGS) entry which is preliminary data.</text>
</comment>
<dbReference type="OrthoDB" id="7568484at2"/>
<protein>
    <submittedName>
        <fullName evidence="3">3-hydroxybutyrate dehydrogenase</fullName>
    </submittedName>
</protein>
<dbReference type="FunFam" id="3.40.50.720:FF:000084">
    <property type="entry name" value="Short-chain dehydrogenase reductase"/>
    <property type="match status" value="1"/>
</dbReference>
<dbReference type="GO" id="GO:0032787">
    <property type="term" value="P:monocarboxylic acid metabolic process"/>
    <property type="evidence" value="ECO:0007669"/>
    <property type="project" value="UniProtKB-ARBA"/>
</dbReference>
<reference evidence="3 4" key="1">
    <citation type="submission" date="2018-06" db="EMBL/GenBank/DDBJ databases">
        <title>Genomic Encyclopedia of Archaeal and Bacterial Type Strains, Phase II (KMG-II): from individual species to whole genera.</title>
        <authorList>
            <person name="Goeker M."/>
        </authorList>
    </citation>
    <scope>NUCLEOTIDE SEQUENCE [LARGE SCALE GENOMIC DNA]</scope>
    <source>
        <strain evidence="3 4">DSM 24525</strain>
    </source>
</reference>
<dbReference type="PANTHER" id="PTHR42879">
    <property type="entry name" value="3-OXOACYL-(ACYL-CARRIER-PROTEIN) REDUCTASE"/>
    <property type="match status" value="1"/>
</dbReference>
<gene>
    <name evidence="3" type="ORF">C8P66_13321</name>
</gene>
<dbReference type="InterPro" id="IPR036291">
    <property type="entry name" value="NAD(P)-bd_dom_sf"/>
</dbReference>
<dbReference type="InterPro" id="IPR050259">
    <property type="entry name" value="SDR"/>
</dbReference>
<evidence type="ECO:0000256" key="2">
    <source>
        <dbReference type="RuleBase" id="RU000363"/>
    </source>
</evidence>
<organism evidence="3 4">
    <name type="scientific">Humitalea rosea</name>
    <dbReference type="NCBI Taxonomy" id="990373"/>
    <lineage>
        <taxon>Bacteria</taxon>
        <taxon>Pseudomonadati</taxon>
        <taxon>Pseudomonadota</taxon>
        <taxon>Alphaproteobacteria</taxon>
        <taxon>Acetobacterales</taxon>
        <taxon>Roseomonadaceae</taxon>
        <taxon>Humitalea</taxon>
    </lineage>
</organism>
<comment type="similarity">
    <text evidence="1 2">Belongs to the short-chain dehydrogenases/reductases (SDR) family.</text>
</comment>
<dbReference type="InterPro" id="IPR002347">
    <property type="entry name" value="SDR_fam"/>
</dbReference>
<dbReference type="AlphaFoldDB" id="A0A2W7I0W8"/>
<dbReference type="PRINTS" id="PR00080">
    <property type="entry name" value="SDRFAMILY"/>
</dbReference>
<keyword evidence="4" id="KW-1185">Reference proteome</keyword>
<name>A0A2W7I0W8_9PROT</name>
<dbReference type="EMBL" id="QKYU01000033">
    <property type="protein sequence ID" value="PZW38905.1"/>
    <property type="molecule type" value="Genomic_DNA"/>
</dbReference>